<accession>A0AAP4K9F3</accession>
<feature type="chain" id="PRO_5042879743" evidence="2">
    <location>
        <begin position="26"/>
        <end position="209"/>
    </location>
</feature>
<organism evidence="3">
    <name type="scientific">Xanthomonas arboricola pv. pruni</name>
    <dbReference type="NCBI Taxonomy" id="69929"/>
    <lineage>
        <taxon>Bacteria</taxon>
        <taxon>Pseudomonadati</taxon>
        <taxon>Pseudomonadota</taxon>
        <taxon>Gammaproteobacteria</taxon>
        <taxon>Lysobacterales</taxon>
        <taxon>Lysobacteraceae</taxon>
        <taxon>Xanthomonas</taxon>
    </lineage>
</organism>
<feature type="compositionally biased region" description="Polar residues" evidence="1">
    <location>
        <begin position="103"/>
        <end position="117"/>
    </location>
</feature>
<dbReference type="RefSeq" id="WP_223571174.1">
    <property type="nucleotide sequence ID" value="NZ_CP044334.1"/>
</dbReference>
<feature type="compositionally biased region" description="Low complexity" evidence="1">
    <location>
        <begin position="146"/>
        <end position="158"/>
    </location>
</feature>
<dbReference type="EMBL" id="JASVYU010000008">
    <property type="protein sequence ID" value="MDN0286734.1"/>
    <property type="molecule type" value="Genomic_DNA"/>
</dbReference>
<dbReference type="AlphaFoldDB" id="A0AAP4K9F3"/>
<feature type="region of interest" description="Disordered" evidence="1">
    <location>
        <begin position="137"/>
        <end position="158"/>
    </location>
</feature>
<evidence type="ECO:0000256" key="1">
    <source>
        <dbReference type="SAM" id="MobiDB-lite"/>
    </source>
</evidence>
<feature type="region of interest" description="Disordered" evidence="1">
    <location>
        <begin position="92"/>
        <end position="117"/>
    </location>
</feature>
<proteinExistence type="predicted"/>
<comment type="caution">
    <text evidence="3">The sequence shown here is derived from an EMBL/GenBank/DDBJ whole genome shotgun (WGS) entry which is preliminary data.</text>
</comment>
<reference evidence="3" key="1">
    <citation type="submission" date="2023-06" db="EMBL/GenBank/DDBJ databases">
        <title>Genome sequences of Xanthomonas arboricola from Serbia and Montenegro.</title>
        <authorList>
            <person name="Ilicic R."/>
            <person name="Jelusic A."/>
            <person name="Harrison J."/>
            <person name="Greer S."/>
            <person name="Grant M."/>
            <person name="Vicente J."/>
            <person name="Popovic Milovanovic T."/>
            <person name="Studholme D.J."/>
        </authorList>
    </citation>
    <scope>NUCLEOTIDE SEQUENCE</scope>
    <source>
        <strain evidence="3">Xp320</strain>
    </source>
</reference>
<gene>
    <name evidence="3" type="primary">xopA</name>
    <name evidence="3" type="ORF">QSH54_08740</name>
</gene>
<dbReference type="InterPro" id="IPR048214">
    <property type="entry name" value="XopA_Hpa1-like"/>
</dbReference>
<evidence type="ECO:0000256" key="2">
    <source>
        <dbReference type="SAM" id="SignalP"/>
    </source>
</evidence>
<feature type="signal peptide" evidence="2">
    <location>
        <begin position="1"/>
        <end position="25"/>
    </location>
</feature>
<sequence length="209" mass="21743">MTKTKSPNASLQCSFFLAYSGYFSAATFASESALSRPGRCITGTSSTVRTGQCSVPVATLPWQLSGNRDVPSQPHETGITMDSSIGNFSNFSSNVQTMGIGPEQTQDSGQRSSSAGSEQQLDQLLAMFIMMMLQQSQGSDANQECGNDQPQNGQQDGLSPLTQMLMQIVMQLMQNQGGAGGGSSVNSSLGGNSLGGGFNANLSSITGQA</sequence>
<name>A0AAP4K9F3_9XANT</name>
<dbReference type="NCBIfam" id="NF041543">
    <property type="entry name" value="XopA_Hpa1"/>
    <property type="match status" value="1"/>
</dbReference>
<evidence type="ECO:0000313" key="3">
    <source>
        <dbReference type="EMBL" id="MDN0286734.1"/>
    </source>
</evidence>
<protein>
    <submittedName>
        <fullName evidence="3">XopA/Hpa1 family type III secretion system protein</fullName>
    </submittedName>
</protein>
<keyword evidence="2" id="KW-0732">Signal</keyword>